<evidence type="ECO:0000256" key="3">
    <source>
        <dbReference type="ARBA" id="ARBA00022679"/>
    </source>
</evidence>
<dbReference type="Proteomes" id="UP000002630">
    <property type="component" value="Unassembled WGS sequence"/>
</dbReference>
<dbReference type="SUPFAM" id="SSF53335">
    <property type="entry name" value="S-adenosyl-L-methionine-dependent methyltransferases"/>
    <property type="match status" value="1"/>
</dbReference>
<reference evidence="9 10" key="1">
    <citation type="journal article" date="2010" name="Nature">
        <title>The Ectocarpus genome and the independent evolution of multicellularity in brown algae.</title>
        <authorList>
            <person name="Cock J.M."/>
            <person name="Sterck L."/>
            <person name="Rouze P."/>
            <person name="Scornet D."/>
            <person name="Allen A.E."/>
            <person name="Amoutzias G."/>
            <person name="Anthouard V."/>
            <person name="Artiguenave F."/>
            <person name="Aury J.M."/>
            <person name="Badger J.H."/>
            <person name="Beszteri B."/>
            <person name="Billiau K."/>
            <person name="Bonnet E."/>
            <person name="Bothwell J.H."/>
            <person name="Bowler C."/>
            <person name="Boyen C."/>
            <person name="Brownlee C."/>
            <person name="Carrano C.J."/>
            <person name="Charrier B."/>
            <person name="Cho G.Y."/>
            <person name="Coelho S.M."/>
            <person name="Collen J."/>
            <person name="Corre E."/>
            <person name="Da Silva C."/>
            <person name="Delage L."/>
            <person name="Delaroque N."/>
            <person name="Dittami S.M."/>
            <person name="Doulbeau S."/>
            <person name="Elias M."/>
            <person name="Farnham G."/>
            <person name="Gachon C.M."/>
            <person name="Gschloessl B."/>
            <person name="Heesch S."/>
            <person name="Jabbari K."/>
            <person name="Jubin C."/>
            <person name="Kawai H."/>
            <person name="Kimura K."/>
            <person name="Kloareg B."/>
            <person name="Kupper F.C."/>
            <person name="Lang D."/>
            <person name="Le Bail A."/>
            <person name="Leblanc C."/>
            <person name="Lerouge P."/>
            <person name="Lohr M."/>
            <person name="Lopez P.J."/>
            <person name="Martens C."/>
            <person name="Maumus F."/>
            <person name="Michel G."/>
            <person name="Miranda-Saavedra D."/>
            <person name="Morales J."/>
            <person name="Moreau H."/>
            <person name="Motomura T."/>
            <person name="Nagasato C."/>
            <person name="Napoli C.A."/>
            <person name="Nelson D.R."/>
            <person name="Nyvall-Collen P."/>
            <person name="Peters A.F."/>
            <person name="Pommier C."/>
            <person name="Potin P."/>
            <person name="Poulain J."/>
            <person name="Quesneville H."/>
            <person name="Read B."/>
            <person name="Rensing S.A."/>
            <person name="Ritter A."/>
            <person name="Rousvoal S."/>
            <person name="Samanta M."/>
            <person name="Samson G."/>
            <person name="Schroeder D.C."/>
            <person name="Segurens B."/>
            <person name="Strittmatter M."/>
            <person name="Tonon T."/>
            <person name="Tregear J.W."/>
            <person name="Valentin K."/>
            <person name="von Dassow P."/>
            <person name="Yamagishi T."/>
            <person name="Van de Peer Y."/>
            <person name="Wincker P."/>
        </authorList>
    </citation>
    <scope>NUCLEOTIDE SEQUENCE [LARGE SCALE GENOMIC DNA]</scope>
    <source>
        <strain evidence="10">Ec32 / CCAP1310/4</strain>
    </source>
</reference>
<dbReference type="InterPro" id="IPR039772">
    <property type="entry name" value="Bin3-like"/>
</dbReference>
<feature type="compositionally biased region" description="Basic and acidic residues" evidence="7">
    <location>
        <begin position="264"/>
        <end position="274"/>
    </location>
</feature>
<evidence type="ECO:0000256" key="4">
    <source>
        <dbReference type="ARBA" id="ARBA00022691"/>
    </source>
</evidence>
<dbReference type="PANTHER" id="PTHR12315:SF0">
    <property type="entry name" value="7SK SNRNA METHYLPHOSPHATE CAPPING ENZYME"/>
    <property type="match status" value="1"/>
</dbReference>
<feature type="compositionally biased region" description="Gly residues" evidence="7">
    <location>
        <begin position="195"/>
        <end position="205"/>
    </location>
</feature>
<evidence type="ECO:0000256" key="1">
    <source>
        <dbReference type="ARBA" id="ARBA00008361"/>
    </source>
</evidence>
<feature type="compositionally biased region" description="Basic and acidic residues" evidence="7">
    <location>
        <begin position="210"/>
        <end position="228"/>
    </location>
</feature>
<dbReference type="GO" id="GO:0032259">
    <property type="term" value="P:methylation"/>
    <property type="evidence" value="ECO:0007669"/>
    <property type="project" value="UniProtKB-KW"/>
</dbReference>
<keyword evidence="3 6" id="KW-0808">Transferase</keyword>
<dbReference type="GO" id="GO:0017069">
    <property type="term" value="F:snRNA binding"/>
    <property type="evidence" value="ECO:0007669"/>
    <property type="project" value="TreeGrafter"/>
</dbReference>
<dbReference type="AlphaFoldDB" id="D7FLW6"/>
<keyword evidence="10" id="KW-1185">Reference proteome</keyword>
<accession>D7FLW6</accession>
<dbReference type="GO" id="GO:0008171">
    <property type="term" value="F:O-methyltransferase activity"/>
    <property type="evidence" value="ECO:0007669"/>
    <property type="project" value="UniProtKB-UniRule"/>
</dbReference>
<dbReference type="STRING" id="2880.D7FLW6"/>
<gene>
    <name evidence="9" type="ORF">Esi_0161_0005</name>
</gene>
<evidence type="ECO:0000313" key="10">
    <source>
        <dbReference type="Proteomes" id="UP000002630"/>
    </source>
</evidence>
<organism evidence="9 10">
    <name type="scientific">Ectocarpus siliculosus</name>
    <name type="common">Brown alga</name>
    <name type="synonym">Conferva siliculosa</name>
    <dbReference type="NCBI Taxonomy" id="2880"/>
    <lineage>
        <taxon>Eukaryota</taxon>
        <taxon>Sar</taxon>
        <taxon>Stramenopiles</taxon>
        <taxon>Ochrophyta</taxon>
        <taxon>PX clade</taxon>
        <taxon>Phaeophyceae</taxon>
        <taxon>Ectocarpales</taxon>
        <taxon>Ectocarpaceae</taxon>
        <taxon>Ectocarpus</taxon>
    </lineage>
</organism>
<evidence type="ECO:0000259" key="8">
    <source>
        <dbReference type="PROSITE" id="PS51515"/>
    </source>
</evidence>
<dbReference type="EC" id="2.1.1.-" evidence="6"/>
<feature type="domain" description="Bin3-type SAM" evidence="8">
    <location>
        <begin position="71"/>
        <end position="463"/>
    </location>
</feature>
<feature type="region of interest" description="Disordered" evidence="7">
    <location>
        <begin position="51"/>
        <end position="72"/>
    </location>
</feature>
<dbReference type="PROSITE" id="PS51515">
    <property type="entry name" value="BIN3_SAM"/>
    <property type="match status" value="1"/>
</dbReference>
<keyword evidence="2 6" id="KW-0489">Methyltransferase</keyword>
<feature type="compositionally biased region" description="Gly residues" evidence="7">
    <location>
        <begin position="244"/>
        <end position="253"/>
    </location>
</feature>
<proteinExistence type="inferred from homology"/>
<name>D7FLW6_ECTSI</name>
<keyword evidence="4 5" id="KW-0949">S-adenosyl-L-methionine</keyword>
<dbReference type="EMBL" id="FN649760">
    <property type="protein sequence ID" value="CBJ29762.1"/>
    <property type="molecule type" value="Genomic_DNA"/>
</dbReference>
<protein>
    <recommendedName>
        <fullName evidence="6">RNA methyltransferase</fullName>
        <ecNumber evidence="6">2.1.1.-</ecNumber>
    </recommendedName>
</protein>
<evidence type="ECO:0000256" key="7">
    <source>
        <dbReference type="SAM" id="MobiDB-lite"/>
    </source>
</evidence>
<sequence>MAISETAAGADDRPTTTAGVRPERTKKRKRFPHGNYTGYYNTRYGIDGSGASAAGGSSATAAAPPPAGARDPRVGLMRRSWFEGKKCLDVGCNEGHLTLALVRTFRPRRMVGLDIDSYLVRRARKELSMEINAAAHAGKSTEFRPLMPRSLRGGEDDVGDEEQATPATASIPVARPDEEAHGADSSTPKLKANAGGEGDASGVSGGARSTEPEVHVPGRKNECRDSRKGSVGAASESVALPESRGGGTTGGAAAGSTSVGTEIDPVRKDRDTRKPVATVGGSLSDTHEGGNDATADDTTSGSTVAEAATVVAVAAAGVVADAAADPDARVLSGCTVSFRCEDFVAEAHGDHGYDVVCLFSVVKWMHINGGDEALRGVFRKTYSLLRPGGRLILEPQPWKTYRKSARQHGLPEAAVIVGTIKLRPQDFPAYLTGEVGFRSWEEVGLPAEGVGGFAKRSVHVFVK</sequence>
<dbReference type="InterPro" id="IPR024160">
    <property type="entry name" value="BIN3_SAM-bd_dom"/>
</dbReference>
<feature type="region of interest" description="Disordered" evidence="7">
    <location>
        <begin position="142"/>
        <end position="300"/>
    </location>
</feature>
<evidence type="ECO:0000256" key="2">
    <source>
        <dbReference type="ARBA" id="ARBA00022603"/>
    </source>
</evidence>
<dbReference type="GO" id="GO:0040031">
    <property type="term" value="P:snRNA modification"/>
    <property type="evidence" value="ECO:0007669"/>
    <property type="project" value="TreeGrafter"/>
</dbReference>
<evidence type="ECO:0000256" key="5">
    <source>
        <dbReference type="PROSITE-ProRule" id="PRU00848"/>
    </source>
</evidence>
<dbReference type="InterPro" id="IPR029063">
    <property type="entry name" value="SAM-dependent_MTases_sf"/>
</dbReference>
<evidence type="ECO:0000313" key="9">
    <source>
        <dbReference type="EMBL" id="CBJ29762.1"/>
    </source>
</evidence>
<evidence type="ECO:0000256" key="6">
    <source>
        <dbReference type="RuleBase" id="RU367087"/>
    </source>
</evidence>
<feature type="compositionally biased region" description="Low complexity" evidence="7">
    <location>
        <begin position="51"/>
        <end position="62"/>
    </location>
</feature>
<dbReference type="OrthoDB" id="10017101at2759"/>
<dbReference type="InParanoid" id="D7FLW6"/>
<dbReference type="eggNOG" id="KOG2899">
    <property type="taxonomic scope" value="Eukaryota"/>
</dbReference>
<dbReference type="Pfam" id="PF06859">
    <property type="entry name" value="Bin3"/>
    <property type="match status" value="1"/>
</dbReference>
<dbReference type="PANTHER" id="PTHR12315">
    <property type="entry name" value="BICOID-INTERACTING PROTEIN RELATED"/>
    <property type="match status" value="1"/>
</dbReference>
<dbReference type="GO" id="GO:0008173">
    <property type="term" value="F:RNA methyltransferase activity"/>
    <property type="evidence" value="ECO:0007669"/>
    <property type="project" value="UniProtKB-UniRule"/>
</dbReference>
<comment type="similarity">
    <text evidence="1 6">Belongs to the methyltransferase superfamily.</text>
</comment>
<feature type="region of interest" description="Disordered" evidence="7">
    <location>
        <begin position="1"/>
        <end position="34"/>
    </location>
</feature>
<dbReference type="Gene3D" id="3.40.50.150">
    <property type="entry name" value="Vaccinia Virus protein VP39"/>
    <property type="match status" value="2"/>
</dbReference>
<dbReference type="CDD" id="cd02440">
    <property type="entry name" value="AdoMet_MTases"/>
    <property type="match status" value="1"/>
</dbReference>
<dbReference type="InterPro" id="IPR010675">
    <property type="entry name" value="Bin3_C"/>
</dbReference>